<protein>
    <submittedName>
        <fullName evidence="1">Uncharacterized protein</fullName>
    </submittedName>
</protein>
<evidence type="ECO:0000313" key="1">
    <source>
        <dbReference type="EMBL" id="VEL39935.1"/>
    </source>
</evidence>
<accession>A0A448XM01</accession>
<keyword evidence="2" id="KW-1185">Reference proteome</keyword>
<name>A0A448XM01_9PLAT</name>
<organism evidence="1 2">
    <name type="scientific">Protopolystoma xenopodis</name>
    <dbReference type="NCBI Taxonomy" id="117903"/>
    <lineage>
        <taxon>Eukaryota</taxon>
        <taxon>Metazoa</taxon>
        <taxon>Spiralia</taxon>
        <taxon>Lophotrochozoa</taxon>
        <taxon>Platyhelminthes</taxon>
        <taxon>Monogenea</taxon>
        <taxon>Polyopisthocotylea</taxon>
        <taxon>Polystomatidea</taxon>
        <taxon>Polystomatidae</taxon>
        <taxon>Protopolystoma</taxon>
    </lineage>
</organism>
<evidence type="ECO:0000313" key="2">
    <source>
        <dbReference type="Proteomes" id="UP000784294"/>
    </source>
</evidence>
<reference evidence="1" key="1">
    <citation type="submission" date="2018-11" db="EMBL/GenBank/DDBJ databases">
        <authorList>
            <consortium name="Pathogen Informatics"/>
        </authorList>
    </citation>
    <scope>NUCLEOTIDE SEQUENCE</scope>
</reference>
<comment type="caution">
    <text evidence="1">The sequence shown here is derived from an EMBL/GenBank/DDBJ whole genome shotgun (WGS) entry which is preliminary data.</text>
</comment>
<dbReference type="Proteomes" id="UP000784294">
    <property type="component" value="Unassembled WGS sequence"/>
</dbReference>
<proteinExistence type="predicted"/>
<sequence>MVPTPIRACTMPVGAYMTMCKSCTSCNLSTRGPLGDSTYASPTYSWLAYASLVRLEASEAKDSFESALSFTDVVFNSCLSSSFTLSSVTSSHSSFEMATSNQMTSNGEMHAFAKITKSYPPLMWRNHTPPEMVVYFSAPDASSYDSEPNTSCLNSPECLATTPLPFDTNYVNCQCHHPIGEFIHASTEPCLACAPTECRLSFYSTTQSVIFDEIVFMNSILVCQITLSQLYLAQVVAGCSFGATQNVAFVIRPRSKWAGIGLMEKGSLETLLLYEKKVTETELYRSPAETRARACGRGR</sequence>
<dbReference type="AlphaFoldDB" id="A0A448XM01"/>
<gene>
    <name evidence="1" type="ORF">PXEA_LOCUS33375</name>
</gene>
<dbReference type="EMBL" id="CAAALY010263056">
    <property type="protein sequence ID" value="VEL39935.1"/>
    <property type="molecule type" value="Genomic_DNA"/>
</dbReference>